<dbReference type="PANTHER" id="PTHR44943">
    <property type="entry name" value="CELLULOSE SYNTHASE OPERON PROTEIN C"/>
    <property type="match status" value="1"/>
</dbReference>
<evidence type="ECO:0000256" key="3">
    <source>
        <dbReference type="PROSITE-ProRule" id="PRU00339"/>
    </source>
</evidence>
<evidence type="ECO:0000313" key="5">
    <source>
        <dbReference type="Proteomes" id="UP000594459"/>
    </source>
</evidence>
<dbReference type="InterPro" id="IPR011990">
    <property type="entry name" value="TPR-like_helical_dom_sf"/>
</dbReference>
<keyword evidence="5" id="KW-1185">Reference proteome</keyword>
<evidence type="ECO:0000256" key="1">
    <source>
        <dbReference type="ARBA" id="ARBA00022737"/>
    </source>
</evidence>
<dbReference type="KEGG" id="qso:IRL76_13385"/>
<dbReference type="Pfam" id="PF13432">
    <property type="entry name" value="TPR_16"/>
    <property type="match status" value="2"/>
</dbReference>
<evidence type="ECO:0000256" key="2">
    <source>
        <dbReference type="ARBA" id="ARBA00022803"/>
    </source>
</evidence>
<reference evidence="4 5" key="1">
    <citation type="submission" date="2020-11" db="EMBL/GenBank/DDBJ databases">
        <title>The genome sequence of Erythrobacter sp. 6D36.</title>
        <authorList>
            <person name="Liu Y."/>
        </authorList>
    </citation>
    <scope>NUCLEOTIDE SEQUENCE [LARGE SCALE GENOMIC DNA]</scope>
    <source>
        <strain evidence="4 5">6D36</strain>
    </source>
</reference>
<dbReference type="AlphaFoldDB" id="A0A7S8ISL3"/>
<dbReference type="Gene3D" id="1.25.40.10">
    <property type="entry name" value="Tetratricopeptide repeat domain"/>
    <property type="match status" value="2"/>
</dbReference>
<protein>
    <submittedName>
        <fullName evidence="4">Tetratricopeptide repeat protein</fullName>
    </submittedName>
</protein>
<dbReference type="EMBL" id="CP064654">
    <property type="protein sequence ID" value="QPC98808.1"/>
    <property type="molecule type" value="Genomic_DNA"/>
</dbReference>
<feature type="repeat" description="TPR" evidence="3">
    <location>
        <begin position="197"/>
        <end position="230"/>
    </location>
</feature>
<dbReference type="Proteomes" id="UP000594459">
    <property type="component" value="Chromosome"/>
</dbReference>
<gene>
    <name evidence="4" type="ORF">IRL76_13385</name>
</gene>
<dbReference type="SUPFAM" id="SSF48452">
    <property type="entry name" value="TPR-like"/>
    <property type="match status" value="1"/>
</dbReference>
<organism evidence="4 5">
    <name type="scientific">Qipengyuania soli</name>
    <dbReference type="NCBI Taxonomy" id="2782568"/>
    <lineage>
        <taxon>Bacteria</taxon>
        <taxon>Pseudomonadati</taxon>
        <taxon>Pseudomonadota</taxon>
        <taxon>Alphaproteobacteria</taxon>
        <taxon>Sphingomonadales</taxon>
        <taxon>Erythrobacteraceae</taxon>
        <taxon>Qipengyuania</taxon>
    </lineage>
</organism>
<dbReference type="InterPro" id="IPR051685">
    <property type="entry name" value="Ycf3/AcsC/BcsC/TPR_MFPF"/>
</dbReference>
<name>A0A7S8ISL3_9SPHN</name>
<dbReference type="RefSeq" id="WP_200981812.1">
    <property type="nucleotide sequence ID" value="NZ_CP064654.1"/>
</dbReference>
<proteinExistence type="predicted"/>
<keyword evidence="1" id="KW-0677">Repeat</keyword>
<sequence>MIAGILSLVLLQVGPNPTLDAFPGTPPELRDRKTVPAPAVTVSLPEESQKQFADCLASAQSDPEAALDIANAWRMSAKNDLDLVRSAHCLGIALVRLERFDEARQIFEVASAEAADRFAAYSARLKAMAGNAALSEGKPAVAEPLFASAIEAALAIKNAELASDLYVDRATSLGASERMDEAVEALRLARESNPANTRAWLVSALLDRRLERLDDAQKMIEEAAKLDPRNPAIGLEAGIIAALAGRREDARRSFESVLIVAPDSELANRATAYLEQLKQ</sequence>
<evidence type="ECO:0000313" key="4">
    <source>
        <dbReference type="EMBL" id="QPC98808.1"/>
    </source>
</evidence>
<dbReference type="InterPro" id="IPR019734">
    <property type="entry name" value="TPR_rpt"/>
</dbReference>
<accession>A0A7S8ISL3</accession>
<dbReference type="PROSITE" id="PS50005">
    <property type="entry name" value="TPR"/>
    <property type="match status" value="1"/>
</dbReference>
<dbReference type="PANTHER" id="PTHR44943:SF8">
    <property type="entry name" value="TPR REPEAT-CONTAINING PROTEIN MJ0263"/>
    <property type="match status" value="1"/>
</dbReference>
<keyword evidence="2 3" id="KW-0802">TPR repeat</keyword>